<dbReference type="GeneID" id="41976017"/>
<protein>
    <recommendedName>
        <fullName evidence="4">Cyclin N-terminal domain-containing protein</fullName>
    </recommendedName>
</protein>
<evidence type="ECO:0000313" key="3">
    <source>
        <dbReference type="Proteomes" id="UP000319257"/>
    </source>
</evidence>
<feature type="compositionally biased region" description="Polar residues" evidence="1">
    <location>
        <begin position="45"/>
        <end position="57"/>
    </location>
</feature>
<organism evidence="2 3">
    <name type="scientific">Thyridium curvatum</name>
    <dbReference type="NCBI Taxonomy" id="1093900"/>
    <lineage>
        <taxon>Eukaryota</taxon>
        <taxon>Fungi</taxon>
        <taxon>Dikarya</taxon>
        <taxon>Ascomycota</taxon>
        <taxon>Pezizomycotina</taxon>
        <taxon>Sordariomycetes</taxon>
        <taxon>Sordariomycetidae</taxon>
        <taxon>Thyridiales</taxon>
        <taxon>Thyridiaceae</taxon>
        <taxon>Thyridium</taxon>
    </lineage>
</organism>
<dbReference type="Proteomes" id="UP000319257">
    <property type="component" value="Unassembled WGS sequence"/>
</dbReference>
<keyword evidence="3" id="KW-1185">Reference proteome</keyword>
<dbReference type="OrthoDB" id="3877279at2759"/>
<proteinExistence type="predicted"/>
<evidence type="ECO:0008006" key="4">
    <source>
        <dbReference type="Google" id="ProtNLM"/>
    </source>
</evidence>
<name>A0A507B1T7_9PEZI</name>
<accession>A0A507B1T7</accession>
<reference evidence="2 3" key="1">
    <citation type="submission" date="2019-06" db="EMBL/GenBank/DDBJ databases">
        <title>Draft genome sequence of the filamentous fungus Phialemoniopsis curvata isolated from diesel fuel.</title>
        <authorList>
            <person name="Varaljay V.A."/>
            <person name="Lyon W.J."/>
            <person name="Crouch A.L."/>
            <person name="Drake C.E."/>
            <person name="Hollomon J.M."/>
            <person name="Nadeau L.J."/>
            <person name="Nunn H.S."/>
            <person name="Stevenson B.S."/>
            <person name="Bojanowski C.L."/>
            <person name="Crookes-Goodson W.J."/>
        </authorList>
    </citation>
    <scope>NUCLEOTIDE SEQUENCE [LARGE SCALE GENOMIC DNA]</scope>
    <source>
        <strain evidence="2 3">D216</strain>
    </source>
</reference>
<dbReference type="EMBL" id="SKBQ01000057">
    <property type="protein sequence ID" value="TPX10520.1"/>
    <property type="molecule type" value="Genomic_DNA"/>
</dbReference>
<dbReference type="InParanoid" id="A0A507B1T7"/>
<feature type="compositionally biased region" description="Acidic residues" evidence="1">
    <location>
        <begin position="10"/>
        <end position="22"/>
    </location>
</feature>
<dbReference type="AlphaFoldDB" id="A0A507B1T7"/>
<comment type="caution">
    <text evidence="2">The sequence shown here is derived from an EMBL/GenBank/DDBJ whole genome shotgun (WGS) entry which is preliminary data.</text>
</comment>
<feature type="region of interest" description="Disordered" evidence="1">
    <location>
        <begin position="294"/>
        <end position="316"/>
    </location>
</feature>
<dbReference type="RefSeq" id="XP_030992231.1">
    <property type="nucleotide sequence ID" value="XM_031143439.1"/>
</dbReference>
<evidence type="ECO:0000256" key="1">
    <source>
        <dbReference type="SAM" id="MobiDB-lite"/>
    </source>
</evidence>
<evidence type="ECO:0000313" key="2">
    <source>
        <dbReference type="EMBL" id="TPX10520.1"/>
    </source>
</evidence>
<feature type="region of interest" description="Disordered" evidence="1">
    <location>
        <begin position="1"/>
        <end position="57"/>
    </location>
</feature>
<gene>
    <name evidence="2" type="ORF">E0L32_008570</name>
</gene>
<sequence length="316" mass="34005">MRRDVKYDDSDSADESDFDEEYFERTYRPLSNLPTPPLSSKSSPFQSPQVSPDPTTALDSGLFGPAVHLVNLLPPAASLATPSVPLVQAMLARAKLPLETIALAVCILDSLDSKFARTWRLSCPLASSDSSSNSRRYTLPASPVTLRQSHIDFVRPEVIVLCALIISVKFSQDLEESTRHYALCWGHDLWTCEQINFTENRIVESLDYRIVPLMDREIIEVAMADMNRAGKYATAQQKAATGGFGPESAHARALSTGEACLGLGLQLTPADTPGASEGCGLTATALAEATQAAFSGPPSITPESLRLPTGQCGAHP</sequence>
<feature type="compositionally biased region" description="Low complexity" evidence="1">
    <location>
        <begin position="29"/>
        <end position="44"/>
    </location>
</feature>